<dbReference type="AlphaFoldDB" id="A0A5N5U5M7"/>
<sequence>MTRDIIIAGGGRIGFQAAELLAARDENVTIIEEDKDRITEIADAWIATVIQADASDPDILEQAGIKYVDTIAALTELTGLNLAVCLLATQLADGIRTVARVDRETDGAYDRFVDAVVYPEEAGARVVANQTTGREVQTLAAVTGNIEILEIRVPKGAPAAGRTLAEVSFPAGTLVISGEDGSQILKPETTLTPGSQYVVAVEPDVVDEVLQLMHG</sequence>
<dbReference type="SUPFAM" id="SSF51735">
    <property type="entry name" value="NAD(P)-binding Rossmann-fold domains"/>
    <property type="match status" value="1"/>
</dbReference>
<comment type="function">
    <text evidence="1">Part of a potassium transport system.</text>
</comment>
<evidence type="ECO:0000256" key="6">
    <source>
        <dbReference type="ARBA" id="ARBA00023065"/>
    </source>
</evidence>
<evidence type="ECO:0000313" key="10">
    <source>
        <dbReference type="EMBL" id="KAB7514246.1"/>
    </source>
</evidence>
<dbReference type="EMBL" id="QKKZ01000003">
    <property type="protein sequence ID" value="KAB7513844.1"/>
    <property type="molecule type" value="Genomic_DNA"/>
</dbReference>
<comment type="caution">
    <text evidence="9">The sequence shown here is derived from an EMBL/GenBank/DDBJ whole genome shotgun (WGS) entry which is preliminary data.</text>
</comment>
<dbReference type="GO" id="GO:0015079">
    <property type="term" value="F:potassium ion transmembrane transporter activity"/>
    <property type="evidence" value="ECO:0007669"/>
    <property type="project" value="InterPro"/>
</dbReference>
<evidence type="ECO:0000259" key="8">
    <source>
        <dbReference type="PROSITE" id="PS51202"/>
    </source>
</evidence>
<evidence type="ECO:0000259" key="7">
    <source>
        <dbReference type="PROSITE" id="PS51201"/>
    </source>
</evidence>
<dbReference type="Pfam" id="PF02254">
    <property type="entry name" value="TrkA_N"/>
    <property type="match status" value="1"/>
</dbReference>
<gene>
    <name evidence="9" type="ORF">DM867_08575</name>
    <name evidence="10" type="ORF">DMP03_10230</name>
</gene>
<dbReference type="EMBL" id="QJOW01000004">
    <property type="protein sequence ID" value="KAB7514246.1"/>
    <property type="molecule type" value="Genomic_DNA"/>
</dbReference>
<organism evidence="9 12">
    <name type="scientific">Halosegnis rubeus</name>
    <dbReference type="NCBI Taxonomy" id="2212850"/>
    <lineage>
        <taxon>Archaea</taxon>
        <taxon>Methanobacteriati</taxon>
        <taxon>Methanobacteriota</taxon>
        <taxon>Stenosarchaea group</taxon>
        <taxon>Halobacteria</taxon>
        <taxon>Halobacteriales</taxon>
        <taxon>Natronomonadaceae</taxon>
        <taxon>Halosegnis</taxon>
    </lineage>
</organism>
<name>A0A5N5U5M7_9EURY</name>
<keyword evidence="6" id="KW-0406">Ion transport</keyword>
<dbReference type="InterPro" id="IPR036291">
    <property type="entry name" value="NAD(P)-bd_dom_sf"/>
</dbReference>
<evidence type="ECO:0000313" key="9">
    <source>
        <dbReference type="EMBL" id="KAB7513844.1"/>
    </source>
</evidence>
<feature type="domain" description="RCK C-terminal" evidence="8">
    <location>
        <begin position="134"/>
        <end position="215"/>
    </location>
</feature>
<evidence type="ECO:0000256" key="5">
    <source>
        <dbReference type="ARBA" id="ARBA00023027"/>
    </source>
</evidence>
<evidence type="ECO:0000313" key="11">
    <source>
        <dbReference type="Proteomes" id="UP000326302"/>
    </source>
</evidence>
<evidence type="ECO:0000256" key="3">
    <source>
        <dbReference type="ARBA" id="ARBA00022538"/>
    </source>
</evidence>
<dbReference type="OrthoDB" id="169192at2157"/>
<keyword evidence="3" id="KW-0633">Potassium transport</keyword>
<evidence type="ECO:0000256" key="1">
    <source>
        <dbReference type="ARBA" id="ARBA00003660"/>
    </source>
</evidence>
<evidence type="ECO:0000256" key="4">
    <source>
        <dbReference type="ARBA" id="ARBA00022958"/>
    </source>
</evidence>
<accession>A0A5N5U5M7</accession>
<keyword evidence="4" id="KW-0630">Potassium</keyword>
<dbReference type="Gene3D" id="3.30.70.1450">
    <property type="entry name" value="Regulator of K+ conductance, C-terminal domain"/>
    <property type="match status" value="1"/>
</dbReference>
<protein>
    <submittedName>
        <fullName evidence="9">TrkA family potassium uptake protein</fullName>
    </submittedName>
</protein>
<keyword evidence="12" id="KW-1185">Reference proteome</keyword>
<dbReference type="InterPro" id="IPR050721">
    <property type="entry name" value="Trk_Ktr_HKT_K-transport"/>
</dbReference>
<reference evidence="11 12" key="1">
    <citation type="submission" date="2019-10" db="EMBL/GenBank/DDBJ databases">
        <title>Unraveling microbial dark matter from salterns through culturing: the case of the genus Halosegnis.</title>
        <authorList>
            <person name="Duran-Viseras A."/>
            <person name="Andrei A.-S."/>
            <person name="Vera-Gargallo B."/>
            <person name="Ghai R."/>
            <person name="Sanchez-Porro C."/>
            <person name="Ventosa A."/>
        </authorList>
    </citation>
    <scope>NUCLEOTIDE SEQUENCE [LARGE SCALE GENOMIC DNA]</scope>
    <source>
        <strain evidence="10 11">F17-44</strain>
        <strain evidence="9 12">F18-79</strain>
    </source>
</reference>
<keyword evidence="2" id="KW-0813">Transport</keyword>
<dbReference type="RefSeq" id="WP_152120577.1">
    <property type="nucleotide sequence ID" value="NZ_QJOW01000004.1"/>
</dbReference>
<proteinExistence type="predicted"/>
<dbReference type="InterPro" id="IPR006037">
    <property type="entry name" value="RCK_C"/>
</dbReference>
<dbReference type="InterPro" id="IPR003148">
    <property type="entry name" value="RCK_N"/>
</dbReference>
<dbReference type="PROSITE" id="PS51202">
    <property type="entry name" value="RCK_C"/>
    <property type="match status" value="1"/>
</dbReference>
<dbReference type="InterPro" id="IPR006036">
    <property type="entry name" value="K_uptake_TrkA"/>
</dbReference>
<dbReference type="Pfam" id="PF02080">
    <property type="entry name" value="TrkA_C"/>
    <property type="match status" value="1"/>
</dbReference>
<evidence type="ECO:0000313" key="12">
    <source>
        <dbReference type="Proteomes" id="UP000326865"/>
    </source>
</evidence>
<dbReference type="PANTHER" id="PTHR43833:SF5">
    <property type="entry name" value="TRK SYSTEM POTASSIUM UPTAKE PROTEIN TRKA"/>
    <property type="match status" value="1"/>
</dbReference>
<dbReference type="Proteomes" id="UP000326865">
    <property type="component" value="Unassembled WGS sequence"/>
</dbReference>
<dbReference type="PANTHER" id="PTHR43833">
    <property type="entry name" value="POTASSIUM CHANNEL PROTEIN 2-RELATED-RELATED"/>
    <property type="match status" value="1"/>
</dbReference>
<dbReference type="PRINTS" id="PR00335">
    <property type="entry name" value="KUPTAKETRKA"/>
</dbReference>
<keyword evidence="5" id="KW-0520">NAD</keyword>
<dbReference type="PROSITE" id="PS51201">
    <property type="entry name" value="RCK_N"/>
    <property type="match status" value="1"/>
</dbReference>
<dbReference type="InterPro" id="IPR036721">
    <property type="entry name" value="RCK_C_sf"/>
</dbReference>
<evidence type="ECO:0000256" key="2">
    <source>
        <dbReference type="ARBA" id="ARBA00022448"/>
    </source>
</evidence>
<dbReference type="GO" id="GO:0005886">
    <property type="term" value="C:plasma membrane"/>
    <property type="evidence" value="ECO:0007669"/>
    <property type="project" value="InterPro"/>
</dbReference>
<accession>A0A5N5U6I7</accession>
<feature type="domain" description="RCK N-terminal" evidence="7">
    <location>
        <begin position="2"/>
        <end position="117"/>
    </location>
</feature>
<dbReference type="Gene3D" id="3.40.50.720">
    <property type="entry name" value="NAD(P)-binding Rossmann-like Domain"/>
    <property type="match status" value="1"/>
</dbReference>
<dbReference type="Proteomes" id="UP000326302">
    <property type="component" value="Unassembled WGS sequence"/>
</dbReference>
<dbReference type="SUPFAM" id="SSF116726">
    <property type="entry name" value="TrkA C-terminal domain-like"/>
    <property type="match status" value="1"/>
</dbReference>